<name>A0A4V6NQF8_RHOAD</name>
<dbReference type="EMBL" id="SLXL01000011">
    <property type="protein sequence ID" value="TCP21366.1"/>
    <property type="molecule type" value="Genomic_DNA"/>
</dbReference>
<organism evidence="1 2">
    <name type="scientific">Rhodovulum adriaticum</name>
    <name type="common">Rhodopseudomonas adriatica</name>
    <dbReference type="NCBI Taxonomy" id="35804"/>
    <lineage>
        <taxon>Bacteria</taxon>
        <taxon>Pseudomonadati</taxon>
        <taxon>Pseudomonadota</taxon>
        <taxon>Alphaproteobacteria</taxon>
        <taxon>Rhodobacterales</taxon>
        <taxon>Paracoccaceae</taxon>
        <taxon>Rhodovulum</taxon>
    </lineage>
</organism>
<dbReference type="Proteomes" id="UP000295733">
    <property type="component" value="Unassembled WGS sequence"/>
</dbReference>
<dbReference type="OrthoDB" id="9801824at2"/>
<dbReference type="InterPro" id="IPR007362">
    <property type="entry name" value="DUF429"/>
</dbReference>
<evidence type="ECO:0000313" key="2">
    <source>
        <dbReference type="Proteomes" id="UP000295733"/>
    </source>
</evidence>
<dbReference type="InterPro" id="IPR008306">
    <property type="entry name" value="UCP018008"/>
</dbReference>
<dbReference type="Pfam" id="PF04250">
    <property type="entry name" value="DUF429"/>
    <property type="match status" value="1"/>
</dbReference>
<sequence>MVEVVLGIDAAWTDTNPSGVALAVREHSEWQLIALEPSYSAFLDTQEELGNPLPRPLIERSKEISGEEPDLVMVDMPLSLDRITGRRAADNAVSRVYGARKASTHTPSTVRPGQISDVMRSGFADIHYNLRTVHSEGRLVETYPHPALIELLGEAERLPYKFERKNRYWPNLTPPERKARLREIWMRVLDGLSDQIKGVKTQLSLPETTAQNKEWKAFEDKLDAIICVLVGIAILDDRARPYGDDRAAIWLPEPR</sequence>
<protein>
    <submittedName>
        <fullName evidence="1">Putative RNase H-like nuclease</fullName>
    </submittedName>
</protein>
<evidence type="ECO:0000313" key="1">
    <source>
        <dbReference type="EMBL" id="TCP21366.1"/>
    </source>
</evidence>
<reference evidence="1 2" key="1">
    <citation type="submission" date="2019-03" db="EMBL/GenBank/DDBJ databases">
        <title>Genomic Encyclopedia of Type Strains, Phase IV (KMG-IV): sequencing the most valuable type-strain genomes for metagenomic binning, comparative biology and taxonomic classification.</title>
        <authorList>
            <person name="Goeker M."/>
        </authorList>
    </citation>
    <scope>NUCLEOTIDE SEQUENCE [LARGE SCALE GENOMIC DNA]</scope>
    <source>
        <strain evidence="1 2">DSM 2781</strain>
    </source>
</reference>
<dbReference type="AlphaFoldDB" id="A0A4V6NQF8"/>
<dbReference type="RefSeq" id="WP_132604760.1">
    <property type="nucleotide sequence ID" value="NZ_NRRP01000033.1"/>
</dbReference>
<accession>A0A4V6NQF8</accession>
<dbReference type="PIRSF" id="PIRSF018008">
    <property type="entry name" value="UCP018008"/>
    <property type="match status" value="1"/>
</dbReference>
<comment type="caution">
    <text evidence="1">The sequence shown here is derived from an EMBL/GenBank/DDBJ whole genome shotgun (WGS) entry which is preliminary data.</text>
</comment>
<proteinExistence type="predicted"/>
<gene>
    <name evidence="1" type="ORF">EV656_11117</name>
</gene>
<keyword evidence="2" id="KW-1185">Reference proteome</keyword>